<dbReference type="GO" id="GO:0016209">
    <property type="term" value="F:antioxidant activity"/>
    <property type="evidence" value="ECO:0007669"/>
    <property type="project" value="InterPro"/>
</dbReference>
<evidence type="ECO:0000313" key="5">
    <source>
        <dbReference type="Proteomes" id="UP000585681"/>
    </source>
</evidence>
<evidence type="ECO:0000259" key="3">
    <source>
        <dbReference type="PROSITE" id="PS51352"/>
    </source>
</evidence>
<evidence type="ECO:0000256" key="2">
    <source>
        <dbReference type="SAM" id="SignalP"/>
    </source>
</evidence>
<dbReference type="PANTHER" id="PTHR42852:SF17">
    <property type="entry name" value="THIOREDOXIN-LIKE PROTEIN HI_1115"/>
    <property type="match status" value="1"/>
</dbReference>
<comment type="caution">
    <text evidence="4">The sequence shown here is derived from an EMBL/GenBank/DDBJ whole genome shotgun (WGS) entry which is preliminary data.</text>
</comment>
<dbReference type="InterPro" id="IPR000866">
    <property type="entry name" value="AhpC/TSA"/>
</dbReference>
<dbReference type="PANTHER" id="PTHR42852">
    <property type="entry name" value="THIOL:DISULFIDE INTERCHANGE PROTEIN DSBE"/>
    <property type="match status" value="1"/>
</dbReference>
<organism evidence="4 5">
    <name type="scientific">Actibacterium naphthalenivorans</name>
    <dbReference type="NCBI Taxonomy" id="1614693"/>
    <lineage>
        <taxon>Bacteria</taxon>
        <taxon>Pseudomonadati</taxon>
        <taxon>Pseudomonadota</taxon>
        <taxon>Alphaproteobacteria</taxon>
        <taxon>Rhodobacterales</taxon>
        <taxon>Roseobacteraceae</taxon>
        <taxon>Actibacterium</taxon>
    </lineage>
</organism>
<feature type="domain" description="Thioredoxin" evidence="3">
    <location>
        <begin position="41"/>
        <end position="183"/>
    </location>
</feature>
<accession>A0A840C9M3</accession>
<keyword evidence="1" id="KW-0676">Redox-active center</keyword>
<dbReference type="RefSeq" id="WP_054539845.1">
    <property type="nucleotide sequence ID" value="NZ_JACIEQ010000003.1"/>
</dbReference>
<dbReference type="InterPro" id="IPR013766">
    <property type="entry name" value="Thioredoxin_domain"/>
</dbReference>
<dbReference type="GO" id="GO:0016853">
    <property type="term" value="F:isomerase activity"/>
    <property type="evidence" value="ECO:0007669"/>
    <property type="project" value="UniProtKB-KW"/>
</dbReference>
<dbReference type="Pfam" id="PF00578">
    <property type="entry name" value="AhpC-TSA"/>
    <property type="match status" value="1"/>
</dbReference>
<dbReference type="SUPFAM" id="SSF52833">
    <property type="entry name" value="Thioredoxin-like"/>
    <property type="match status" value="1"/>
</dbReference>
<dbReference type="CDD" id="cd02966">
    <property type="entry name" value="TlpA_like_family"/>
    <property type="match status" value="1"/>
</dbReference>
<name>A0A840C9M3_9RHOB</name>
<dbReference type="AlphaFoldDB" id="A0A840C9M3"/>
<keyword evidence="5" id="KW-1185">Reference proteome</keyword>
<dbReference type="InterPro" id="IPR050553">
    <property type="entry name" value="Thioredoxin_ResA/DsbE_sf"/>
</dbReference>
<dbReference type="EMBL" id="JACIEQ010000003">
    <property type="protein sequence ID" value="MBB4022681.1"/>
    <property type="molecule type" value="Genomic_DNA"/>
</dbReference>
<reference evidence="4" key="1">
    <citation type="submission" date="2020-08" db="EMBL/GenBank/DDBJ databases">
        <title>Genomic Encyclopedia of Type Strains, Phase IV (KMG-IV): sequencing the most valuable type-strain genomes for metagenomic binning, comparative biology and taxonomic classification.</title>
        <authorList>
            <person name="Goeker M."/>
        </authorList>
    </citation>
    <scope>NUCLEOTIDE SEQUENCE [LARGE SCALE GENOMIC DNA]</scope>
    <source>
        <strain evidence="4">DSM 105040</strain>
    </source>
</reference>
<dbReference type="InterPro" id="IPR017937">
    <property type="entry name" value="Thioredoxin_CS"/>
</dbReference>
<feature type="signal peptide" evidence="2">
    <location>
        <begin position="1"/>
        <end position="19"/>
    </location>
</feature>
<gene>
    <name evidence="4" type="ORF">GGR17_002500</name>
</gene>
<sequence>MNWLRFVVLYTALALGANAAAADTATLEALRDGTMKKLNFHSAPATIPDLPLLDLADSPHSLTEYRGQYVLLNFWATWCAPCRKEMPGLDALQAELGGDAFQVVTIAVGRNSVQGIRRFFEETGVTHLAALRDPTQKLARDMAVLGLPITVIVSPEGEEIARLQGDAEWDSDSAKAIIAALIAGS</sequence>
<evidence type="ECO:0000313" key="4">
    <source>
        <dbReference type="EMBL" id="MBB4022681.1"/>
    </source>
</evidence>
<dbReference type="GO" id="GO:0015036">
    <property type="term" value="F:disulfide oxidoreductase activity"/>
    <property type="evidence" value="ECO:0007669"/>
    <property type="project" value="UniProtKB-ARBA"/>
</dbReference>
<keyword evidence="2" id="KW-0732">Signal</keyword>
<dbReference type="Gene3D" id="3.40.30.10">
    <property type="entry name" value="Glutaredoxin"/>
    <property type="match status" value="1"/>
</dbReference>
<evidence type="ECO:0000256" key="1">
    <source>
        <dbReference type="ARBA" id="ARBA00023284"/>
    </source>
</evidence>
<dbReference type="InterPro" id="IPR036249">
    <property type="entry name" value="Thioredoxin-like_sf"/>
</dbReference>
<dbReference type="PROSITE" id="PS51352">
    <property type="entry name" value="THIOREDOXIN_2"/>
    <property type="match status" value="1"/>
</dbReference>
<dbReference type="Proteomes" id="UP000585681">
    <property type="component" value="Unassembled WGS sequence"/>
</dbReference>
<dbReference type="PROSITE" id="PS00194">
    <property type="entry name" value="THIOREDOXIN_1"/>
    <property type="match status" value="1"/>
</dbReference>
<feature type="chain" id="PRO_5032559752" evidence="2">
    <location>
        <begin position="20"/>
        <end position="185"/>
    </location>
</feature>
<proteinExistence type="predicted"/>
<keyword evidence="4" id="KW-0413">Isomerase</keyword>
<protein>
    <submittedName>
        <fullName evidence="4">Thiol-disulfide isomerase/thioredoxin</fullName>
    </submittedName>
</protein>